<dbReference type="PANTHER" id="PTHR43429:SF1">
    <property type="entry name" value="NAD(P)H SULFUR OXIDOREDUCTASE (COA-DEPENDENT)"/>
    <property type="match status" value="1"/>
</dbReference>
<protein>
    <submittedName>
        <fullName evidence="9">NADH oxidase</fullName>
    </submittedName>
</protein>
<reference evidence="9 10" key="1">
    <citation type="submission" date="2019-03" db="EMBL/GenBank/DDBJ databases">
        <title>Characterization of a novel Mycoplasma cynos real-time PCR assay.</title>
        <authorList>
            <person name="Tallmadge R.L."/>
            <person name="Mitchell P.K."/>
            <person name="Goodman L."/>
        </authorList>
    </citation>
    <scope>NUCLEOTIDE SEQUENCE [LARGE SCALE GENOMIC DNA]</scope>
    <source>
        <strain evidence="9 10">1642</strain>
    </source>
</reference>
<comment type="similarity">
    <text evidence="2">Belongs to the class-III pyridine nucleotide-disulfide oxidoreductase family.</text>
</comment>
<evidence type="ECO:0000313" key="10">
    <source>
        <dbReference type="Proteomes" id="UP000320801"/>
    </source>
</evidence>
<feature type="domain" description="Pyridine nucleotide-disulphide oxidoreductase dimerisation" evidence="7">
    <location>
        <begin position="339"/>
        <end position="435"/>
    </location>
</feature>
<dbReference type="GO" id="GO:0016491">
    <property type="term" value="F:oxidoreductase activity"/>
    <property type="evidence" value="ECO:0007669"/>
    <property type="project" value="UniProtKB-KW"/>
</dbReference>
<keyword evidence="4" id="KW-0274">FAD</keyword>
<dbReference type="InterPro" id="IPR016156">
    <property type="entry name" value="FAD/NAD-linked_Rdtase_dimer_sf"/>
</dbReference>
<dbReference type="InterPro" id="IPR036188">
    <property type="entry name" value="FAD/NAD-bd_sf"/>
</dbReference>
<dbReference type="OrthoDB" id="9792592at2"/>
<comment type="cofactor">
    <cofactor evidence="1">
        <name>FAD</name>
        <dbReference type="ChEBI" id="CHEBI:57692"/>
    </cofactor>
</comment>
<dbReference type="SUPFAM" id="SSF55424">
    <property type="entry name" value="FAD/NAD-linked reductases, dimerisation (C-terminal) domain"/>
    <property type="match status" value="1"/>
</dbReference>
<dbReference type="PRINTS" id="PR00368">
    <property type="entry name" value="FADPNR"/>
</dbReference>
<keyword evidence="10" id="KW-1185">Reference proteome</keyword>
<evidence type="ECO:0000259" key="8">
    <source>
        <dbReference type="Pfam" id="PF07992"/>
    </source>
</evidence>
<keyword evidence="3" id="KW-0285">Flavoprotein</keyword>
<dbReference type="InterPro" id="IPR004099">
    <property type="entry name" value="Pyr_nucl-diS_OxRdtase_dimer"/>
</dbReference>
<dbReference type="Pfam" id="PF02852">
    <property type="entry name" value="Pyr_redox_dim"/>
    <property type="match status" value="1"/>
</dbReference>
<evidence type="ECO:0000256" key="1">
    <source>
        <dbReference type="ARBA" id="ARBA00001974"/>
    </source>
</evidence>
<dbReference type="Proteomes" id="UP000320801">
    <property type="component" value="Unassembled WGS sequence"/>
</dbReference>
<evidence type="ECO:0000256" key="2">
    <source>
        <dbReference type="ARBA" id="ARBA00009130"/>
    </source>
</evidence>
<dbReference type="EMBL" id="SMDN01000004">
    <property type="protein sequence ID" value="TQC53978.1"/>
    <property type="molecule type" value="Genomic_DNA"/>
</dbReference>
<name>A0A507SXX0_9BACT</name>
<dbReference type="Gene3D" id="3.50.50.60">
    <property type="entry name" value="FAD/NAD(P)-binding domain"/>
    <property type="match status" value="2"/>
</dbReference>
<dbReference type="PANTHER" id="PTHR43429">
    <property type="entry name" value="PYRIDINE NUCLEOTIDE-DISULFIDE OXIDOREDUCTASE DOMAIN-CONTAINING"/>
    <property type="match status" value="1"/>
</dbReference>
<evidence type="ECO:0000313" key="9">
    <source>
        <dbReference type="EMBL" id="TQC53978.1"/>
    </source>
</evidence>
<evidence type="ECO:0000256" key="6">
    <source>
        <dbReference type="ARBA" id="ARBA00023284"/>
    </source>
</evidence>
<dbReference type="InterPro" id="IPR023753">
    <property type="entry name" value="FAD/NAD-binding_dom"/>
</dbReference>
<evidence type="ECO:0000256" key="5">
    <source>
        <dbReference type="ARBA" id="ARBA00023002"/>
    </source>
</evidence>
<dbReference type="InterPro" id="IPR050260">
    <property type="entry name" value="FAD-bd_OxRdtase"/>
</dbReference>
<evidence type="ECO:0000256" key="3">
    <source>
        <dbReference type="ARBA" id="ARBA00022630"/>
    </source>
</evidence>
<accession>A0A507SXX0</accession>
<gene>
    <name evidence="9" type="ORF">E1I18_01495</name>
</gene>
<dbReference type="AlphaFoldDB" id="A0A507SXX0"/>
<dbReference type="RefSeq" id="WP_141483833.1">
    <property type="nucleotide sequence ID" value="NZ_SMDN01000004.1"/>
</dbReference>
<keyword evidence="5" id="KW-0560">Oxidoreductase</keyword>
<organism evidence="9 10">
    <name type="scientific">Mycoplasmopsis mucosicanis</name>
    <dbReference type="NCBI Taxonomy" id="458208"/>
    <lineage>
        <taxon>Bacteria</taxon>
        <taxon>Bacillati</taxon>
        <taxon>Mycoplasmatota</taxon>
        <taxon>Mycoplasmoidales</taxon>
        <taxon>Metamycoplasmataceae</taxon>
        <taxon>Mycoplasmopsis</taxon>
    </lineage>
</organism>
<keyword evidence="6" id="KW-0676">Redox-active center</keyword>
<feature type="domain" description="FAD/NAD(P)-binding" evidence="8">
    <location>
        <begin position="1"/>
        <end position="309"/>
    </location>
</feature>
<comment type="caution">
    <text evidence="9">The sequence shown here is derived from an EMBL/GenBank/DDBJ whole genome shotgun (WGS) entry which is preliminary data.</text>
</comment>
<evidence type="ECO:0000259" key="7">
    <source>
        <dbReference type="Pfam" id="PF02852"/>
    </source>
</evidence>
<dbReference type="SUPFAM" id="SSF51905">
    <property type="entry name" value="FAD/NAD(P)-binding domain"/>
    <property type="match status" value="2"/>
</dbReference>
<dbReference type="Pfam" id="PF07992">
    <property type="entry name" value="Pyr_redox_2"/>
    <property type="match status" value="1"/>
</dbReference>
<proteinExistence type="inferred from homology"/>
<evidence type="ECO:0000256" key="4">
    <source>
        <dbReference type="ARBA" id="ARBA00022827"/>
    </source>
</evidence>
<sequence length="455" mass="50253">MKIILVGSNHAGTSFIRTLKTVIPDAEITAYERNTNTSFLGCGIAVWVAGEFDEPGGLFYSSPESLKNDYGVNLKVNHEVISIDKEKKEVTVLNLEDGSKFTDTYDKLVFAGGSWPIEPRVKGIEFKNVVLAKTYEHAKHLIEYANDPKIRDVAIVGAGYIGIELAEAFHIKGKRVTVYDIKSHIINRYFDDNFTSVLERKMASEGVKLALGQEVVEFKSQNNKDVSSIVTDKGEYKTDLAVICIGFRPRTEAMTELMKTTNGAIIVDKFQRSVSNSDVYAVGDACALKHSVTENNRNVTFATNAVKSGLVAALHIAGLNIPFPGVVGTNALNAFGCHYTSTGLTREVARANGFEDAESVTWTDMDRPEFMKSSEKVECSIVYSPKTLRILGAQIGSWGESVHTETIYMFALAIQQGLTIPELALTDVFFLPHFNKPFNFFLVPMLKALGLNYKR</sequence>